<feature type="transmembrane region" description="Helical" evidence="15">
    <location>
        <begin position="1384"/>
        <end position="1406"/>
    </location>
</feature>
<dbReference type="InterPro" id="IPR002110">
    <property type="entry name" value="Ankyrin_rpt"/>
</dbReference>
<dbReference type="CDD" id="cd03249">
    <property type="entry name" value="ABC_MTABC3_MDL1_MDL2"/>
    <property type="match status" value="1"/>
</dbReference>
<feature type="repeat" description="ANK" evidence="12">
    <location>
        <begin position="285"/>
        <end position="312"/>
    </location>
</feature>
<keyword evidence="5" id="KW-0677">Repeat</keyword>
<dbReference type="SUPFAM" id="SSF90123">
    <property type="entry name" value="ABC transporter transmembrane region"/>
    <property type="match status" value="2"/>
</dbReference>
<feature type="transmembrane region" description="Helical" evidence="15">
    <location>
        <begin position="755"/>
        <end position="776"/>
    </location>
</feature>
<feature type="domain" description="ABC transporter" evidence="16">
    <location>
        <begin position="2261"/>
        <end position="2512"/>
    </location>
</feature>
<feature type="transmembrane region" description="Helical" evidence="15">
    <location>
        <begin position="1201"/>
        <end position="1223"/>
    </location>
</feature>
<feature type="transmembrane region" description="Helical" evidence="15">
    <location>
        <begin position="1274"/>
        <end position="1294"/>
    </location>
</feature>
<dbReference type="SUPFAM" id="SSF52540">
    <property type="entry name" value="P-loop containing nucleoside triphosphate hydrolases"/>
    <property type="match status" value="2"/>
</dbReference>
<dbReference type="InterPro" id="IPR039421">
    <property type="entry name" value="Type_1_exporter"/>
</dbReference>
<evidence type="ECO:0000256" key="11">
    <source>
        <dbReference type="ARBA" id="ARBA00023180"/>
    </source>
</evidence>
<dbReference type="InParanoid" id="A0A2R5GGM7"/>
<feature type="transmembrane region" description="Helical" evidence="15">
    <location>
        <begin position="817"/>
        <end position="842"/>
    </location>
</feature>
<dbReference type="GO" id="GO:0005524">
    <property type="term" value="F:ATP binding"/>
    <property type="evidence" value="ECO:0007669"/>
    <property type="project" value="UniProtKB-KW"/>
</dbReference>
<keyword evidence="8" id="KW-1278">Translocase</keyword>
<feature type="transmembrane region" description="Helical" evidence="15">
    <location>
        <begin position="584"/>
        <end position="604"/>
    </location>
</feature>
<reference evidence="18 19" key="1">
    <citation type="submission" date="2017-12" db="EMBL/GenBank/DDBJ databases">
        <title>Sequencing, de novo assembly and annotation of complete genome of a new Thraustochytrid species, strain FCC1311.</title>
        <authorList>
            <person name="Sedici K."/>
            <person name="Godart F."/>
            <person name="Aiese Cigliano R."/>
            <person name="Sanseverino W."/>
            <person name="Barakat M."/>
            <person name="Ortet P."/>
            <person name="Marechal E."/>
            <person name="Cagnac O."/>
            <person name="Amato A."/>
        </authorList>
    </citation>
    <scope>NUCLEOTIDE SEQUENCE [LARGE SCALE GENOMIC DNA]</scope>
</reference>
<dbReference type="SMART" id="SM00248">
    <property type="entry name" value="ANK"/>
    <property type="match status" value="5"/>
</dbReference>
<evidence type="ECO:0000256" key="2">
    <source>
        <dbReference type="ARBA" id="ARBA00007577"/>
    </source>
</evidence>
<dbReference type="Pfam" id="PF12796">
    <property type="entry name" value="Ank_2"/>
    <property type="match status" value="2"/>
</dbReference>
<dbReference type="InterPro" id="IPR036640">
    <property type="entry name" value="ABC1_TM_sf"/>
</dbReference>
<evidence type="ECO:0000256" key="10">
    <source>
        <dbReference type="ARBA" id="ARBA00023136"/>
    </source>
</evidence>
<dbReference type="OrthoDB" id="6500128at2759"/>
<dbReference type="SMART" id="SM00382">
    <property type="entry name" value="AAA"/>
    <property type="match status" value="2"/>
</dbReference>
<evidence type="ECO:0000313" key="18">
    <source>
        <dbReference type="EMBL" id="GBG27421.1"/>
    </source>
</evidence>
<evidence type="ECO:0000256" key="9">
    <source>
        <dbReference type="ARBA" id="ARBA00022989"/>
    </source>
</evidence>
<dbReference type="InterPro" id="IPR003593">
    <property type="entry name" value="AAA+_ATPase"/>
</dbReference>
<feature type="transmembrane region" description="Helical" evidence="15">
    <location>
        <begin position="1300"/>
        <end position="1317"/>
    </location>
</feature>
<feature type="transmembrane region" description="Helical" evidence="15">
    <location>
        <begin position="2091"/>
        <end position="2113"/>
    </location>
</feature>
<keyword evidence="3" id="KW-0813">Transport</keyword>
<dbReference type="SUPFAM" id="SSF48403">
    <property type="entry name" value="Ankyrin repeat"/>
    <property type="match status" value="1"/>
</dbReference>
<evidence type="ECO:0000256" key="15">
    <source>
        <dbReference type="SAM" id="Phobius"/>
    </source>
</evidence>
<dbReference type="PROSITE" id="PS00211">
    <property type="entry name" value="ABC_TRANSPORTER_1"/>
    <property type="match status" value="2"/>
</dbReference>
<dbReference type="InterPro" id="IPR005821">
    <property type="entry name" value="Ion_trans_dom"/>
</dbReference>
<keyword evidence="10 15" id="KW-0472">Membrane</keyword>
<feature type="domain" description="ABC transmembrane type-1" evidence="17">
    <location>
        <begin position="1945"/>
        <end position="2230"/>
    </location>
</feature>
<keyword evidence="11" id="KW-0325">Glycoprotein</keyword>
<feature type="compositionally biased region" description="Low complexity" evidence="14">
    <location>
        <begin position="1837"/>
        <end position="1851"/>
    </location>
</feature>
<feature type="compositionally biased region" description="Low complexity" evidence="14">
    <location>
        <begin position="1865"/>
        <end position="1888"/>
    </location>
</feature>
<feature type="transmembrane region" description="Helical" evidence="15">
    <location>
        <begin position="624"/>
        <end position="642"/>
    </location>
</feature>
<dbReference type="FunCoup" id="A0A2R5GGM7">
    <property type="interactions" value="3"/>
</dbReference>
<dbReference type="CDD" id="cd18577">
    <property type="entry name" value="ABC_6TM_Pgp_ABCB1_D1_like"/>
    <property type="match status" value="1"/>
</dbReference>
<dbReference type="GO" id="GO:0090374">
    <property type="term" value="P:oligopeptide export from mitochondrion"/>
    <property type="evidence" value="ECO:0007669"/>
    <property type="project" value="TreeGrafter"/>
</dbReference>
<evidence type="ECO:0000256" key="12">
    <source>
        <dbReference type="PROSITE-ProRule" id="PRU00023"/>
    </source>
</evidence>
<keyword evidence="4 15" id="KW-0812">Transmembrane</keyword>
<accession>A0A2R5GGM7</accession>
<dbReference type="GO" id="GO:0005743">
    <property type="term" value="C:mitochondrial inner membrane"/>
    <property type="evidence" value="ECO:0007669"/>
    <property type="project" value="TreeGrafter"/>
</dbReference>
<feature type="transmembrane region" description="Helical" evidence="15">
    <location>
        <begin position="2166"/>
        <end position="2189"/>
    </location>
</feature>
<dbReference type="EMBL" id="BEYU01000030">
    <property type="protein sequence ID" value="GBG27421.1"/>
    <property type="molecule type" value="Genomic_DNA"/>
</dbReference>
<dbReference type="PROSITE" id="PS50929">
    <property type="entry name" value="ABC_TM1F"/>
    <property type="match status" value="2"/>
</dbReference>
<dbReference type="Pfam" id="PF00005">
    <property type="entry name" value="ABC_tran"/>
    <property type="match status" value="2"/>
</dbReference>
<keyword evidence="12" id="KW-0040">ANK repeat</keyword>
<evidence type="ECO:0000313" key="19">
    <source>
        <dbReference type="Proteomes" id="UP000241890"/>
    </source>
</evidence>
<evidence type="ECO:0000259" key="17">
    <source>
        <dbReference type="PROSITE" id="PS50929"/>
    </source>
</evidence>
<dbReference type="PANTHER" id="PTHR43394:SF18">
    <property type="entry name" value="ABC TRANSPORTER B FAMILY MEMBER 11-LIKE"/>
    <property type="match status" value="1"/>
</dbReference>
<protein>
    <submittedName>
        <fullName evidence="18">ABC transporter B family member 11</fullName>
    </submittedName>
</protein>
<dbReference type="InterPro" id="IPR036770">
    <property type="entry name" value="Ankyrin_rpt-contain_sf"/>
</dbReference>
<keyword evidence="13" id="KW-0175">Coiled coil</keyword>
<feature type="transmembrane region" description="Helical" evidence="15">
    <location>
        <begin position="2063"/>
        <end position="2084"/>
    </location>
</feature>
<keyword evidence="19" id="KW-1185">Reference proteome</keyword>
<evidence type="ECO:0000256" key="8">
    <source>
        <dbReference type="ARBA" id="ARBA00022967"/>
    </source>
</evidence>
<feature type="region of interest" description="Disordered" evidence="14">
    <location>
        <begin position="1"/>
        <end position="155"/>
    </location>
</feature>
<feature type="compositionally biased region" description="Polar residues" evidence="14">
    <location>
        <begin position="24"/>
        <end position="35"/>
    </location>
</feature>
<proteinExistence type="inferred from homology"/>
<feature type="transmembrane region" description="Helical" evidence="15">
    <location>
        <begin position="788"/>
        <end position="805"/>
    </location>
</feature>
<evidence type="ECO:0000256" key="3">
    <source>
        <dbReference type="ARBA" id="ARBA00022448"/>
    </source>
</evidence>
<dbReference type="FunFam" id="1.20.1560.10:FF:000009">
    <property type="entry name" value="ABC transporter B family member 1"/>
    <property type="match status" value="1"/>
</dbReference>
<organism evidence="18 19">
    <name type="scientific">Hondaea fermentalgiana</name>
    <dbReference type="NCBI Taxonomy" id="2315210"/>
    <lineage>
        <taxon>Eukaryota</taxon>
        <taxon>Sar</taxon>
        <taxon>Stramenopiles</taxon>
        <taxon>Bigyra</taxon>
        <taxon>Labyrinthulomycetes</taxon>
        <taxon>Thraustochytrida</taxon>
        <taxon>Thraustochytriidae</taxon>
        <taxon>Hondaea</taxon>
    </lineage>
</organism>
<dbReference type="CDD" id="cd18578">
    <property type="entry name" value="ABC_6TM_Pgp_ABCB1_D2_like"/>
    <property type="match status" value="1"/>
</dbReference>
<dbReference type="FunFam" id="3.40.50.300:FF:000251">
    <property type="entry name" value="ABC transporter B family member 19"/>
    <property type="match status" value="1"/>
</dbReference>
<dbReference type="GO" id="GO:0005216">
    <property type="term" value="F:monoatomic ion channel activity"/>
    <property type="evidence" value="ECO:0007669"/>
    <property type="project" value="InterPro"/>
</dbReference>
<evidence type="ECO:0000256" key="13">
    <source>
        <dbReference type="SAM" id="Coils"/>
    </source>
</evidence>
<feature type="region of interest" description="Disordered" evidence="14">
    <location>
        <begin position="1108"/>
        <end position="1138"/>
    </location>
</feature>
<feature type="transmembrane region" description="Helical" evidence="15">
    <location>
        <begin position="1984"/>
        <end position="2002"/>
    </location>
</feature>
<dbReference type="GO" id="GO:0015421">
    <property type="term" value="F:ABC-type oligopeptide transporter activity"/>
    <property type="evidence" value="ECO:0007669"/>
    <property type="project" value="TreeGrafter"/>
</dbReference>
<feature type="coiled-coil region" evidence="13">
    <location>
        <begin position="1052"/>
        <end position="1079"/>
    </location>
</feature>
<dbReference type="Pfam" id="PF00520">
    <property type="entry name" value="Ion_trans"/>
    <property type="match status" value="1"/>
</dbReference>
<dbReference type="PROSITE" id="PS50893">
    <property type="entry name" value="ABC_TRANSPORTER_2"/>
    <property type="match status" value="2"/>
</dbReference>
<feature type="transmembrane region" description="Helical" evidence="15">
    <location>
        <begin position="1940"/>
        <end position="1972"/>
    </location>
</feature>
<comment type="similarity">
    <text evidence="2">Belongs to the ABC transporter superfamily. ABCB family. Multidrug resistance exporter (TC 3.A.1.201) subfamily.</text>
</comment>
<feature type="transmembrane region" description="Helical" evidence="15">
    <location>
        <begin position="1152"/>
        <end position="1181"/>
    </location>
</feature>
<dbReference type="InterPro" id="IPR017871">
    <property type="entry name" value="ABC_transporter-like_CS"/>
</dbReference>
<dbReference type="PANTHER" id="PTHR43394">
    <property type="entry name" value="ATP-DEPENDENT PERMEASE MDL1, MITOCHONDRIAL"/>
    <property type="match status" value="1"/>
</dbReference>
<name>A0A2R5GGM7_9STRA</name>
<feature type="compositionally biased region" description="Acidic residues" evidence="14">
    <location>
        <begin position="129"/>
        <end position="139"/>
    </location>
</feature>
<feature type="region of interest" description="Disordered" evidence="14">
    <location>
        <begin position="1824"/>
        <end position="1914"/>
    </location>
</feature>
<dbReference type="Pfam" id="PF00664">
    <property type="entry name" value="ABC_membrane"/>
    <property type="match status" value="2"/>
</dbReference>
<evidence type="ECO:0000256" key="7">
    <source>
        <dbReference type="ARBA" id="ARBA00022840"/>
    </source>
</evidence>
<dbReference type="Gene3D" id="1.20.1560.10">
    <property type="entry name" value="ABC transporter type 1, transmembrane domain"/>
    <property type="match status" value="2"/>
</dbReference>
<feature type="region of interest" description="Disordered" evidence="14">
    <location>
        <begin position="397"/>
        <end position="442"/>
    </location>
</feature>
<dbReference type="InterPro" id="IPR027417">
    <property type="entry name" value="P-loop_NTPase"/>
</dbReference>
<keyword evidence="6" id="KW-0547">Nucleotide-binding</keyword>
<evidence type="ECO:0000259" key="16">
    <source>
        <dbReference type="PROSITE" id="PS50893"/>
    </source>
</evidence>
<comment type="caution">
    <text evidence="18">The sequence shown here is derived from an EMBL/GenBank/DDBJ whole genome shotgun (WGS) entry which is preliminary data.</text>
</comment>
<keyword evidence="7" id="KW-0067">ATP-binding</keyword>
<dbReference type="PROSITE" id="PS50297">
    <property type="entry name" value="ANK_REP_REGION"/>
    <property type="match status" value="2"/>
</dbReference>
<evidence type="ECO:0000256" key="5">
    <source>
        <dbReference type="ARBA" id="ARBA00022737"/>
    </source>
</evidence>
<keyword evidence="9 15" id="KW-1133">Transmembrane helix</keyword>
<evidence type="ECO:0000256" key="14">
    <source>
        <dbReference type="SAM" id="MobiDB-lite"/>
    </source>
</evidence>
<evidence type="ECO:0000256" key="1">
    <source>
        <dbReference type="ARBA" id="ARBA00004651"/>
    </source>
</evidence>
<comment type="subcellular location">
    <subcellularLocation>
        <location evidence="1">Cell membrane</location>
        <topology evidence="1">Multi-pass membrane protein</topology>
    </subcellularLocation>
</comment>
<feature type="transmembrane region" description="Helical" evidence="15">
    <location>
        <begin position="2201"/>
        <end position="2219"/>
    </location>
</feature>
<feature type="compositionally biased region" description="Acidic residues" evidence="14">
    <location>
        <begin position="1898"/>
        <end position="1907"/>
    </location>
</feature>
<feature type="domain" description="ABC transmembrane type-1" evidence="17">
    <location>
        <begin position="1159"/>
        <end position="1517"/>
    </location>
</feature>
<evidence type="ECO:0000256" key="4">
    <source>
        <dbReference type="ARBA" id="ARBA00022692"/>
    </source>
</evidence>
<dbReference type="InterPro" id="IPR011527">
    <property type="entry name" value="ABC1_TM_dom"/>
</dbReference>
<dbReference type="Gene3D" id="1.25.40.20">
    <property type="entry name" value="Ankyrin repeat-containing domain"/>
    <property type="match status" value="2"/>
</dbReference>
<feature type="domain" description="ABC transporter" evidence="16">
    <location>
        <begin position="1554"/>
        <end position="1797"/>
    </location>
</feature>
<feature type="repeat" description="ANK" evidence="12">
    <location>
        <begin position="251"/>
        <end position="283"/>
    </location>
</feature>
<feature type="compositionally biased region" description="Polar residues" evidence="14">
    <location>
        <begin position="42"/>
        <end position="54"/>
    </location>
</feature>
<dbReference type="PROSITE" id="PS50088">
    <property type="entry name" value="ANK_REPEAT"/>
    <property type="match status" value="2"/>
</dbReference>
<dbReference type="Proteomes" id="UP000241890">
    <property type="component" value="Unassembled WGS sequence"/>
</dbReference>
<evidence type="ECO:0000256" key="6">
    <source>
        <dbReference type="ARBA" id="ARBA00022741"/>
    </source>
</evidence>
<gene>
    <name evidence="18" type="ORF">FCC1311_036422</name>
</gene>
<feature type="compositionally biased region" description="Polar residues" evidence="14">
    <location>
        <begin position="110"/>
        <end position="123"/>
    </location>
</feature>
<sequence length="2519" mass="272208">MDEIGVSMLPQLTAPSLPPGETIGRSQSSASTSSMLPPLEAGTSSRQNSVQMQLDSLLPLPSNTGAEDGRQSPLVAAPPSQAPSGGGLLREGAHEPLGVDSAWGGADTGNGKSSFLSRLTSVDSAGEGTTDESDNEMDSDSEKAQPPAKPMRLSRSLSGYDTREDRLLVRLGSLVQGSEAAFYKLMSASAAGDAKAARRCLEQMSVEAASQLNPVKDAVSYGLSALHIATSVEVCRLLVDHGVDVDIRGLNGQTPLHTATHNDNLDIIRYLLDAGADVNARTTYNGSTPLQWATAADNKRVVKVLVRAGADVCFCNFSGNTALHLATSVDVAKYLVSKGARMDVTNDDGRLPLEEAALRASSDEEHRVALYLLDLSKRLFRSQDNHRVDDLHVEATKADAPSSVASDPASGDPLLRAGSRTSYGSSGTASSSVQESSNSGVTAKLQQRMLQQNARNKWTVLKRAFLTGRRANPEQEVLPEYDENGASLADVYASRSSSFYEAFFNVIVRERPSLALKILDQQRNFLHWENNAQVFSYNISLLGTIPHSSFALKEMVFTDNAELISHRVVQFVLNARWTLFTREVVFFEFLVHVAFTGLLVYSVFSAYRVLPYGVLASVWREPSLTNVMGLVNLIAHVILFALNARYTYIHVVQARLADMLSGGAPRWSNVLHCKLRNEAFFIVPHVAVFGAQLLRAIPRRDISEDGHPDIALIVADVLSAVVIPRLFYRGLGFGEGFESIGVPMATIRRMISRNIVYFLVLFTLITGFSLSMAVLFKDEQSALEYNSVGMSWINLFMFIFNLDVTTLNEDSIFWRKWFAFLVLAVYMVLVSLVVVNLLVAVMTNTYEEISENSQAAWMMQKARLVLFYEHYEMAVNSIIFSKTAAQIAKRSGRYIPPGDSNQYVREMVDDSVEVELPRSYIEELAVFRKRNSHVFHRVRTWLFALYNRVRGSTGGFTWPKVDRVAAASKALHPDMEVRGHRSGSGQLHFEPVDKEFGAALSEKSELQLITVFHAPRSQLDGTSGDGVGSRSRLFSSHANLSSSSPVASKKDIEDLALSVKELILSNRRLEREVVLLRARSHGLSRSTSTMPQSSDGLLKTTSVAVEVRKEAGTKGPSTKGKKGNGGDGNSSEGDEDEAPSVSFRGLFKYADWLDVLLGVAGVICGAGTGVALPLFSILLGGLVDDFNGGDVLGAGAHYAKLFAWIALGAFACGAGQVAFFTILSERITLRIRKLYLASILRQEVAWFDTSNPGQLSSKIAENTVVIRDGLGDKLGAMFQFIAMFLAGYVVGFVYSWKLTLVILAVAPLLAAGGFMMMKLMADATSGGLGAYARAGAVAEEAFSLVRTIQSYSIENRTVERYNDELKHAEDNGIKKSRAQGFGMGFTFGIYFGCYALAFWFGTVLVFKSGDQAADDYPFDASLMSDPSLAQYCEVDRTISWEQGLQLGCQVYEYDEPSFTFANAADVCSCTMCNCGCNREGVDAGCINGGDILACFFSIIIGSMAIGQAAPGITSLTNARAAAGKIFQVIDREPEIDASGTPGDEVNKSTLVGKYRLENVTFRYPARKDVLIFNGVNLEIEPNKTTALVGGSGCGKSTVTQLLMRFYDPEGGKITLDGRDIREFNVASLRAQIGLVGQEPVLFATTIADNIAQGAAPGVEVTRQEIEDAARAANAFDFISELPEGFDTFVGERGSSLSGGQKQRIAIARAIIRDPSTLILDEATSALDSESERIVQRALDDLLRKRSRTTVVIAHRLSTIRNADKIVVLGANAGGVLEQGSHSELLALDGMYSALVAAAQRSQEGENGEESGEVDIQALMSSDDKVQQRFGSHLSAASGPREGSGSFREGSGAISASKARSGNSLMAGDARASRGASAAGMPAANKSAMKTNEVAPHEEDVDSDDESSGDGSAKGKKKKKKKELYKVSTRRLFAYSAPEKLLYVPAMLAACVNGVIMPLFGILFSGIATVYYFPTQDIISEEANFYVYFFIGLAVLTGIGYWAQFTYFGIIGERMTTRVRLELFRAALRQEIGFFDERKNSVGALTSKLASDASVVKASVTDRMGLAVMNSVTAISGIVIGFVFCWQLTLALVAMLPIIIVGAGLQLIVMSGLAKEDDVAMAEAGQTLTEAIYGIRTVTAFGLRTRVINLYDKHLVGPSKLGVKKGISGGLGFGFSQCVIFMVYGVAFFYASRLIANEGYTFRDVFTSVMTILMVGFGIGQSAAMTPDIAKASVGVSNVFSIIDRKSKIDASDSSGLKDEAVTSEDIDFSAVNFAYPTRPDALVYENMSLNIKGGSTVALVGASGSGKSTCVGLVERFYDAASGSVKIRGVEAKDANVAWLRQQIGFVQQEGQLFATTIFENIAYGIPAGADGDNTPVTQEMVEAAAKRANAHDFIMEFPDGYQTDVGPQGSQLSGGQRQRICLARCLMRRPKILLLDEATSALDNESQRIVQDTLDTMIEELQATTLIVAHRLTTIQNADKIVVFSHGVPVEQGTHDELLANKDGAYTALWNAQEGTSE</sequence>
<dbReference type="FunFam" id="3.40.50.300:FF:000479">
    <property type="entry name" value="Multidrug resistance protein 1A"/>
    <property type="match status" value="1"/>
</dbReference>
<dbReference type="InterPro" id="IPR003439">
    <property type="entry name" value="ABC_transporter-like_ATP-bd"/>
</dbReference>
<dbReference type="GO" id="GO:0016887">
    <property type="term" value="F:ATP hydrolysis activity"/>
    <property type="evidence" value="ECO:0007669"/>
    <property type="project" value="InterPro"/>
</dbReference>
<dbReference type="Gene3D" id="3.40.50.300">
    <property type="entry name" value="P-loop containing nucleotide triphosphate hydrolases"/>
    <property type="match status" value="2"/>
</dbReference>
<feature type="compositionally biased region" description="Low complexity" evidence="14">
    <location>
        <begin position="398"/>
        <end position="439"/>
    </location>
</feature>
<dbReference type="GO" id="GO:0005886">
    <property type="term" value="C:plasma membrane"/>
    <property type="evidence" value="ECO:0007669"/>
    <property type="project" value="UniProtKB-SubCell"/>
</dbReference>